<dbReference type="EMBL" id="JABBJJ010000003">
    <property type="protein sequence ID" value="NMO13479.1"/>
    <property type="molecule type" value="Genomic_DNA"/>
</dbReference>
<protein>
    <submittedName>
        <fullName evidence="1">Uncharacterized protein</fullName>
    </submittedName>
</protein>
<comment type="caution">
    <text evidence="1">The sequence shown here is derived from an EMBL/GenBank/DDBJ whole genome shotgun (WGS) entry which is preliminary data.</text>
</comment>
<dbReference type="AlphaFoldDB" id="A0A848L4B0"/>
<evidence type="ECO:0000313" key="2">
    <source>
        <dbReference type="Proteomes" id="UP000518300"/>
    </source>
</evidence>
<evidence type="ECO:0000313" key="1">
    <source>
        <dbReference type="EMBL" id="NMO13479.1"/>
    </source>
</evidence>
<proteinExistence type="predicted"/>
<dbReference type="RefSeq" id="WP_169342757.1">
    <property type="nucleotide sequence ID" value="NZ_JABBJJ010000003.1"/>
</dbReference>
<organism evidence="1 2">
    <name type="scientific">Pyxidicoccus fallax</name>
    <dbReference type="NCBI Taxonomy" id="394095"/>
    <lineage>
        <taxon>Bacteria</taxon>
        <taxon>Pseudomonadati</taxon>
        <taxon>Myxococcota</taxon>
        <taxon>Myxococcia</taxon>
        <taxon>Myxococcales</taxon>
        <taxon>Cystobacterineae</taxon>
        <taxon>Myxococcaceae</taxon>
        <taxon>Pyxidicoccus</taxon>
    </lineage>
</organism>
<sequence length="593" mass="64846">MHLVSKVDGLDYVVVLDGLGLTSWCLPDEVVSDQDVHASSEGLLSTDGAGRLVLAWDDGYSRSHLVRVDTLEREERYPRFELKYAFLDAAGEALFLLTNLQGAVEVARCTRSGTEEARKPLPFPDKPQVTLSTGWFTPRWTRPRYAARAGRLAVVDTQGRALAVDLRDFDAPKVVASALLEVPPTWDVQVIPFDDALGVIAHDVPRGTAMVWVVSGGDVLVKKELAALTMPTFATKDAVLTQVSDGVLERVPLRGGAARTLRLPEVGRETKLDPRGGGRPIAGGDVTAFLPWHGESLFVFDEETGEPTEVSRLLPEDARELRQFILQRVRVANEAARSTGTRYELHRLSISRKRKNYQVEVSAHGGDGSFWAHAVMSALHGLQAELSGRAFGELRLAILGQRGIPVGRVPVIDVDEVAAMLARVDQYGLRFSSLVSTIDAFYARSMPVMKWDASNRPPVTDAAGLVLLQAFFAWLTSEAPVKLAPGVERWRRSPESVASLAARVPHLQASHAAVEFRLLVALAQLASVHFGAEAGPLLLALAQDAHQAHLQFARSAVVNDVLRWWARRHEKAARSLVERTTDPELRRALGAAS</sequence>
<dbReference type="Proteomes" id="UP000518300">
    <property type="component" value="Unassembled WGS sequence"/>
</dbReference>
<gene>
    <name evidence="1" type="ORF">HG543_01175</name>
</gene>
<accession>A0A848L4B0</accession>
<name>A0A848L4B0_9BACT</name>
<reference evidence="1 2" key="1">
    <citation type="submission" date="2020-04" db="EMBL/GenBank/DDBJ databases">
        <title>Draft genome of Pyxidicoccus fallax type strain.</title>
        <authorList>
            <person name="Whitworth D.E."/>
        </authorList>
    </citation>
    <scope>NUCLEOTIDE SEQUENCE [LARGE SCALE GENOMIC DNA]</scope>
    <source>
        <strain evidence="1 2">DSM 14698</strain>
    </source>
</reference>
<keyword evidence="2" id="KW-1185">Reference proteome</keyword>